<dbReference type="Gene3D" id="2.60.40.420">
    <property type="entry name" value="Cupredoxins - blue copper proteins"/>
    <property type="match status" value="1"/>
</dbReference>
<name>A0A7D5QBS1_9EURY</name>
<feature type="region of interest" description="Disordered" evidence="3">
    <location>
        <begin position="44"/>
        <end position="69"/>
    </location>
</feature>
<dbReference type="RefSeq" id="WP_179269862.1">
    <property type="nucleotide sequence ID" value="NZ_CP058579.1"/>
</dbReference>
<dbReference type="OrthoDB" id="186995at2157"/>
<dbReference type="KEGG" id="halu:HUG12_16680"/>
<evidence type="ECO:0000259" key="4">
    <source>
        <dbReference type="Pfam" id="PF00127"/>
    </source>
</evidence>
<evidence type="ECO:0000256" key="2">
    <source>
        <dbReference type="ARBA" id="ARBA00023008"/>
    </source>
</evidence>
<evidence type="ECO:0000313" key="5">
    <source>
        <dbReference type="EMBL" id="QLG63277.1"/>
    </source>
</evidence>
<dbReference type="AlphaFoldDB" id="A0A7D5QBS1"/>
<dbReference type="EMBL" id="CP058579">
    <property type="protein sequence ID" value="QLG63277.1"/>
    <property type="molecule type" value="Genomic_DNA"/>
</dbReference>
<dbReference type="Proteomes" id="UP000509626">
    <property type="component" value="Chromosome"/>
</dbReference>
<proteinExistence type="predicted"/>
<feature type="region of interest" description="Disordered" evidence="3">
    <location>
        <begin position="111"/>
        <end position="158"/>
    </location>
</feature>
<keyword evidence="2" id="KW-0186">Copper</keyword>
<dbReference type="Pfam" id="PF00127">
    <property type="entry name" value="Copper-bind"/>
    <property type="match status" value="1"/>
</dbReference>
<dbReference type="GeneID" id="56039129"/>
<evidence type="ECO:0000313" key="6">
    <source>
        <dbReference type="Proteomes" id="UP000509626"/>
    </source>
</evidence>
<dbReference type="InterPro" id="IPR000923">
    <property type="entry name" value="BlueCu_1"/>
</dbReference>
<evidence type="ECO:0000256" key="1">
    <source>
        <dbReference type="ARBA" id="ARBA00022723"/>
    </source>
</evidence>
<dbReference type="GO" id="GO:0005507">
    <property type="term" value="F:copper ion binding"/>
    <property type="evidence" value="ECO:0007669"/>
    <property type="project" value="InterPro"/>
</dbReference>
<dbReference type="InterPro" id="IPR008972">
    <property type="entry name" value="Cupredoxin"/>
</dbReference>
<organism evidence="5 6">
    <name type="scientific">Halorarum salinum</name>
    <dbReference type="NCBI Taxonomy" id="2743089"/>
    <lineage>
        <taxon>Archaea</taxon>
        <taxon>Methanobacteriati</taxon>
        <taxon>Methanobacteriota</taxon>
        <taxon>Stenosarchaea group</taxon>
        <taxon>Halobacteria</taxon>
        <taxon>Halobacteriales</taxon>
        <taxon>Haloferacaceae</taxon>
        <taxon>Halorarum</taxon>
    </lineage>
</organism>
<keyword evidence="6" id="KW-1185">Reference proteome</keyword>
<feature type="region of interest" description="Disordered" evidence="3">
    <location>
        <begin position="262"/>
        <end position="283"/>
    </location>
</feature>
<gene>
    <name evidence="5" type="ORF">HUG12_16680</name>
</gene>
<evidence type="ECO:0000256" key="3">
    <source>
        <dbReference type="SAM" id="MobiDB-lite"/>
    </source>
</evidence>
<reference evidence="5 6" key="1">
    <citation type="submission" date="2020-06" db="EMBL/GenBank/DDBJ databases">
        <title>NJ-3-1, isolated from saline soil.</title>
        <authorList>
            <person name="Cui H.L."/>
            <person name="Shi X."/>
        </authorList>
    </citation>
    <scope>NUCLEOTIDE SEQUENCE [LARGE SCALE GENOMIC DNA]</scope>
    <source>
        <strain evidence="5 6">NJ-3-1</strain>
    </source>
</reference>
<feature type="compositionally biased region" description="Low complexity" evidence="3">
    <location>
        <begin position="127"/>
        <end position="139"/>
    </location>
</feature>
<protein>
    <recommendedName>
        <fullName evidence="4">Blue (type 1) copper domain-containing protein</fullName>
    </recommendedName>
</protein>
<accession>A0A7D5QBS1</accession>
<feature type="domain" description="Blue (type 1) copper" evidence="4">
    <location>
        <begin position="171"/>
        <end position="258"/>
    </location>
</feature>
<dbReference type="SUPFAM" id="SSF49503">
    <property type="entry name" value="Cupredoxins"/>
    <property type="match status" value="1"/>
</dbReference>
<keyword evidence="1" id="KW-0479">Metal-binding</keyword>
<dbReference type="GO" id="GO:0009055">
    <property type="term" value="F:electron transfer activity"/>
    <property type="evidence" value="ECO:0007669"/>
    <property type="project" value="InterPro"/>
</dbReference>
<sequence>MTRKQTDDDVTSSGGGFGAFRRRPVLLALGAGSSIGLASQYGRANVQEDGEGDGGGTDGDGATTGERCAPCLDRYSGYLRVAESEGDGGEPEDVAPVVTVEMRVDDADVVFRGRPEPDAGTEAPTAGTPSGTEVTTETGSPPPTGEADVGTPSDGTATVTPSMEGDEGVPDFYFDPVGISLQPGDTVEFVTVEDIHTVTAYHPRFFGFQRRVPEGVPGFSSPPVLEGDSWYYRFEEPGVYDMLCLPHDGLGMVVRAVVAGEGSEDPPEAYPERPPEESGVSPINQRVLNAPELDPGNVLAAGTVAWTDLTDVASGRRAATERRRGRGT</sequence>